<sequence length="268" mass="30494">MIFYNLVWMNASSRWAGPMANHLTPYLVNFYRGMGLLTKEEEKRFLKERELLAIESSEGTKEEDNRPSAVTVEVPADVTVEPSEERREIASLSFLSSQQTLFVGSEDVLESKFIEEVATEFTLSEAILERIVVEVGGTVGNIAEDLEPPPLEEEVRSKIRTKTSEEKVKIMEITFLDFLQDSVVPLVKYLNTKREKYIVRKESISYVELITNWTKLKRAVSVKREWDSATAMANEQAASSAAECATAKATLQEREDQLREKEIECEVL</sequence>
<accession>A0A176W6E7</accession>
<proteinExistence type="predicted"/>
<keyword evidence="2" id="KW-1185">Reference proteome</keyword>
<dbReference type="Proteomes" id="UP000077202">
    <property type="component" value="Unassembled WGS sequence"/>
</dbReference>
<comment type="caution">
    <text evidence="1">The sequence shown here is derived from an EMBL/GenBank/DDBJ whole genome shotgun (WGS) entry which is preliminary data.</text>
</comment>
<dbReference type="AlphaFoldDB" id="A0A176W6E7"/>
<organism evidence="1 2">
    <name type="scientific">Marchantia polymorpha subsp. ruderalis</name>
    <dbReference type="NCBI Taxonomy" id="1480154"/>
    <lineage>
        <taxon>Eukaryota</taxon>
        <taxon>Viridiplantae</taxon>
        <taxon>Streptophyta</taxon>
        <taxon>Embryophyta</taxon>
        <taxon>Marchantiophyta</taxon>
        <taxon>Marchantiopsida</taxon>
        <taxon>Marchantiidae</taxon>
        <taxon>Marchantiales</taxon>
        <taxon>Marchantiaceae</taxon>
        <taxon>Marchantia</taxon>
    </lineage>
</organism>
<name>A0A176W6E7_MARPO</name>
<dbReference type="EMBL" id="LVLJ01001742">
    <property type="protein sequence ID" value="OAE28293.1"/>
    <property type="molecule type" value="Genomic_DNA"/>
</dbReference>
<evidence type="ECO:0000313" key="1">
    <source>
        <dbReference type="EMBL" id="OAE28293.1"/>
    </source>
</evidence>
<gene>
    <name evidence="1" type="ORF">AXG93_2507s1050</name>
</gene>
<protein>
    <submittedName>
        <fullName evidence="1">Uncharacterized protein</fullName>
    </submittedName>
</protein>
<reference evidence="1" key="1">
    <citation type="submission" date="2016-03" db="EMBL/GenBank/DDBJ databases">
        <title>Mechanisms controlling the formation of the plant cell surface in tip-growing cells are functionally conserved among land plants.</title>
        <authorList>
            <person name="Honkanen S."/>
            <person name="Jones V.A."/>
            <person name="Morieri G."/>
            <person name="Champion C."/>
            <person name="Hetherington A.J."/>
            <person name="Kelly S."/>
            <person name="Saint-Marcoux D."/>
            <person name="Proust H."/>
            <person name="Prescott H."/>
            <person name="Dolan L."/>
        </authorList>
    </citation>
    <scope>NUCLEOTIDE SEQUENCE [LARGE SCALE GENOMIC DNA]</scope>
    <source>
        <tissue evidence="1">Whole gametophyte</tissue>
    </source>
</reference>
<evidence type="ECO:0000313" key="2">
    <source>
        <dbReference type="Proteomes" id="UP000077202"/>
    </source>
</evidence>